<evidence type="ECO:0000256" key="1">
    <source>
        <dbReference type="ARBA" id="ARBA00004141"/>
    </source>
</evidence>
<dbReference type="PANTHER" id="PTHR48022:SF68">
    <property type="entry name" value="MAJOR FACILITATOR SUPERFAMILY (MFS) PROFILE DOMAIN-CONTAINING PROTEIN-RELATED"/>
    <property type="match status" value="1"/>
</dbReference>
<comment type="similarity">
    <text evidence="2">Belongs to the major facilitator superfamily. Sugar transporter (TC 2.A.1.1) family.</text>
</comment>
<comment type="caution">
    <text evidence="9">The sequence shown here is derived from an EMBL/GenBank/DDBJ whole genome shotgun (WGS) entry which is preliminary data.</text>
</comment>
<evidence type="ECO:0000313" key="10">
    <source>
        <dbReference type="Proteomes" id="UP000288429"/>
    </source>
</evidence>
<feature type="transmembrane region" description="Helical" evidence="7">
    <location>
        <begin position="158"/>
        <end position="178"/>
    </location>
</feature>
<organism evidence="9 10">
    <name type="scientific">Fusarium ambrosium</name>
    <dbReference type="NCBI Taxonomy" id="131363"/>
    <lineage>
        <taxon>Eukaryota</taxon>
        <taxon>Fungi</taxon>
        <taxon>Dikarya</taxon>
        <taxon>Ascomycota</taxon>
        <taxon>Pezizomycotina</taxon>
        <taxon>Sordariomycetes</taxon>
        <taxon>Hypocreomycetidae</taxon>
        <taxon>Hypocreales</taxon>
        <taxon>Nectriaceae</taxon>
        <taxon>Fusarium</taxon>
        <taxon>Fusarium solani species complex</taxon>
    </lineage>
</organism>
<reference evidence="9 10" key="1">
    <citation type="submission" date="2017-06" db="EMBL/GenBank/DDBJ databases">
        <title>Cmopartive genomic analysis of Ambrosia Fusariam Clade fungi.</title>
        <authorList>
            <person name="Stajich J.E."/>
            <person name="Carrillo J."/>
            <person name="Kijimoto T."/>
            <person name="Eskalen A."/>
            <person name="O'Donnell K."/>
            <person name="Kasson M."/>
        </authorList>
    </citation>
    <scope>NUCLEOTIDE SEQUENCE [LARGE SCALE GENOMIC DNA]</scope>
    <source>
        <strain evidence="9 10">NRRL 20438</strain>
    </source>
</reference>
<evidence type="ECO:0000256" key="3">
    <source>
        <dbReference type="ARBA" id="ARBA00022692"/>
    </source>
</evidence>
<dbReference type="PROSITE" id="PS50850">
    <property type="entry name" value="MFS"/>
    <property type="match status" value="1"/>
</dbReference>
<feature type="transmembrane region" description="Helical" evidence="7">
    <location>
        <begin position="88"/>
        <end position="110"/>
    </location>
</feature>
<dbReference type="PROSITE" id="PS00216">
    <property type="entry name" value="SUGAR_TRANSPORT_1"/>
    <property type="match status" value="1"/>
</dbReference>
<evidence type="ECO:0000259" key="8">
    <source>
        <dbReference type="PROSITE" id="PS50850"/>
    </source>
</evidence>
<dbReference type="Proteomes" id="UP000288429">
    <property type="component" value="Unassembled WGS sequence"/>
</dbReference>
<dbReference type="Pfam" id="PF00083">
    <property type="entry name" value="Sugar_tr"/>
    <property type="match status" value="1"/>
</dbReference>
<evidence type="ECO:0000256" key="5">
    <source>
        <dbReference type="ARBA" id="ARBA00023136"/>
    </source>
</evidence>
<dbReference type="InterPro" id="IPR036259">
    <property type="entry name" value="MFS_trans_sf"/>
</dbReference>
<feature type="transmembrane region" description="Helical" evidence="7">
    <location>
        <begin position="64"/>
        <end position="82"/>
    </location>
</feature>
<dbReference type="GO" id="GO:0005351">
    <property type="term" value="F:carbohydrate:proton symporter activity"/>
    <property type="evidence" value="ECO:0007669"/>
    <property type="project" value="TreeGrafter"/>
</dbReference>
<accession>A0A428TJR5</accession>
<name>A0A428TJR5_9HYPO</name>
<evidence type="ECO:0000256" key="7">
    <source>
        <dbReference type="SAM" id="Phobius"/>
    </source>
</evidence>
<gene>
    <name evidence="9" type="ORF">CDV31_011004</name>
</gene>
<keyword evidence="4 7" id="KW-1133">Transmembrane helix</keyword>
<dbReference type="InterPro" id="IPR005828">
    <property type="entry name" value="MFS_sugar_transport-like"/>
</dbReference>
<protein>
    <recommendedName>
        <fullName evidence="8">Major facilitator superfamily (MFS) profile domain-containing protein</fullName>
    </recommendedName>
</protein>
<evidence type="ECO:0000313" key="9">
    <source>
        <dbReference type="EMBL" id="RSM02283.1"/>
    </source>
</evidence>
<feature type="compositionally biased region" description="Low complexity" evidence="6">
    <location>
        <begin position="1"/>
        <end position="13"/>
    </location>
</feature>
<dbReference type="AlphaFoldDB" id="A0A428TJR5"/>
<dbReference type="GO" id="GO:0016020">
    <property type="term" value="C:membrane"/>
    <property type="evidence" value="ECO:0007669"/>
    <property type="project" value="UniProtKB-SubCell"/>
</dbReference>
<feature type="transmembrane region" description="Helical" evidence="7">
    <location>
        <begin position="131"/>
        <end position="152"/>
    </location>
</feature>
<feature type="region of interest" description="Disordered" evidence="6">
    <location>
        <begin position="1"/>
        <end position="23"/>
    </location>
</feature>
<keyword evidence="10" id="KW-1185">Reference proteome</keyword>
<dbReference type="InterPro" id="IPR005829">
    <property type="entry name" value="Sugar_transporter_CS"/>
</dbReference>
<dbReference type="Gene3D" id="1.20.1250.20">
    <property type="entry name" value="MFS general substrate transporter like domains"/>
    <property type="match status" value="1"/>
</dbReference>
<sequence length="244" mass="26782">MAQATAFSKSASSKTRKGALPPSSSKIGFGDSLSRLLAALNGTEYFLASWPGVFLVERVGRRKLMLFSSIGQAITMAILTGVNSVDTLPFQIASIVFLFVFNIVFAFGWLGMTWLYSAEITPLHTRAPANALATSCNWICNFLVVMITPVAFENIKEYTYTIFAVINAIMIPSVYFFFPESSRRSLEEMDLIFSKVKGVRGGLDVVKVARETPHQYGRNGELLIAASEGEKVETAHVESDEKAV</sequence>
<dbReference type="EMBL" id="NIZV01000178">
    <property type="protein sequence ID" value="RSM02283.1"/>
    <property type="molecule type" value="Genomic_DNA"/>
</dbReference>
<dbReference type="PANTHER" id="PTHR48022">
    <property type="entry name" value="PLASTIDIC GLUCOSE TRANSPORTER 4"/>
    <property type="match status" value="1"/>
</dbReference>
<comment type="subcellular location">
    <subcellularLocation>
        <location evidence="1">Membrane</location>
        <topology evidence="1">Multi-pass membrane protein</topology>
    </subcellularLocation>
</comment>
<keyword evidence="3 7" id="KW-0812">Transmembrane</keyword>
<feature type="domain" description="Major facilitator superfamily (MFS) profile" evidence="8">
    <location>
        <begin position="1"/>
        <end position="182"/>
    </location>
</feature>
<evidence type="ECO:0000256" key="6">
    <source>
        <dbReference type="SAM" id="MobiDB-lite"/>
    </source>
</evidence>
<keyword evidence="5 7" id="KW-0472">Membrane</keyword>
<evidence type="ECO:0000256" key="2">
    <source>
        <dbReference type="ARBA" id="ARBA00010992"/>
    </source>
</evidence>
<evidence type="ECO:0000256" key="4">
    <source>
        <dbReference type="ARBA" id="ARBA00022989"/>
    </source>
</evidence>
<dbReference type="SUPFAM" id="SSF103473">
    <property type="entry name" value="MFS general substrate transporter"/>
    <property type="match status" value="1"/>
</dbReference>
<dbReference type="InterPro" id="IPR020846">
    <property type="entry name" value="MFS_dom"/>
</dbReference>
<proteinExistence type="inferred from homology"/>
<dbReference type="InterPro" id="IPR050360">
    <property type="entry name" value="MFS_Sugar_Transporters"/>
</dbReference>